<keyword evidence="3" id="KW-0805">Transcription regulation</keyword>
<dbReference type="InterPro" id="IPR001138">
    <property type="entry name" value="Zn2Cys6_DnaBD"/>
</dbReference>
<keyword evidence="2" id="KW-0479">Metal-binding</keyword>
<reference evidence="9" key="1">
    <citation type="journal article" date="2017" name="Genome Biol.">
        <title>Comparative genomics reveals high biological diversity and specific adaptations in the industrially and medically important fungal genus Aspergillus.</title>
        <authorList>
            <person name="de Vries R.P."/>
            <person name="Riley R."/>
            <person name="Wiebenga A."/>
            <person name="Aguilar-Osorio G."/>
            <person name="Amillis S."/>
            <person name="Uchima C.A."/>
            <person name="Anderluh G."/>
            <person name="Asadollahi M."/>
            <person name="Askin M."/>
            <person name="Barry K."/>
            <person name="Battaglia E."/>
            <person name="Bayram O."/>
            <person name="Benocci T."/>
            <person name="Braus-Stromeyer S.A."/>
            <person name="Caldana C."/>
            <person name="Canovas D."/>
            <person name="Cerqueira G.C."/>
            <person name="Chen F."/>
            <person name="Chen W."/>
            <person name="Choi C."/>
            <person name="Clum A."/>
            <person name="Dos Santos R.A."/>
            <person name="Damasio A.R."/>
            <person name="Diallinas G."/>
            <person name="Emri T."/>
            <person name="Fekete E."/>
            <person name="Flipphi M."/>
            <person name="Freyberg S."/>
            <person name="Gallo A."/>
            <person name="Gournas C."/>
            <person name="Habgood R."/>
            <person name="Hainaut M."/>
            <person name="Harispe M.L."/>
            <person name="Henrissat B."/>
            <person name="Hilden K.S."/>
            <person name="Hope R."/>
            <person name="Hossain A."/>
            <person name="Karabika E."/>
            <person name="Karaffa L."/>
            <person name="Karanyi Z."/>
            <person name="Krasevec N."/>
            <person name="Kuo A."/>
            <person name="Kusch H."/>
            <person name="LaButti K."/>
            <person name="Lagendijk E.L."/>
            <person name="Lapidus A."/>
            <person name="Levasseur A."/>
            <person name="Lindquist E."/>
            <person name="Lipzen A."/>
            <person name="Logrieco A.F."/>
            <person name="MacCabe A."/>
            <person name="Maekelae M.R."/>
            <person name="Malavazi I."/>
            <person name="Melin P."/>
            <person name="Meyer V."/>
            <person name="Mielnichuk N."/>
            <person name="Miskei M."/>
            <person name="Molnar A.P."/>
            <person name="Mule G."/>
            <person name="Ngan C.Y."/>
            <person name="Orejas M."/>
            <person name="Orosz E."/>
            <person name="Ouedraogo J.P."/>
            <person name="Overkamp K.M."/>
            <person name="Park H.-S."/>
            <person name="Perrone G."/>
            <person name="Piumi F."/>
            <person name="Punt P.J."/>
            <person name="Ram A.F."/>
            <person name="Ramon A."/>
            <person name="Rauscher S."/>
            <person name="Record E."/>
            <person name="Riano-Pachon D.M."/>
            <person name="Robert V."/>
            <person name="Roehrig J."/>
            <person name="Ruller R."/>
            <person name="Salamov A."/>
            <person name="Salih N.S."/>
            <person name="Samson R.A."/>
            <person name="Sandor E."/>
            <person name="Sanguinetti M."/>
            <person name="Schuetze T."/>
            <person name="Sepcic K."/>
            <person name="Shelest E."/>
            <person name="Sherlock G."/>
            <person name="Sophianopoulou V."/>
            <person name="Squina F.M."/>
            <person name="Sun H."/>
            <person name="Susca A."/>
            <person name="Todd R.B."/>
            <person name="Tsang A."/>
            <person name="Unkles S.E."/>
            <person name="van de Wiele N."/>
            <person name="van Rossen-Uffink D."/>
            <person name="Oliveira J.V."/>
            <person name="Vesth T.C."/>
            <person name="Visser J."/>
            <person name="Yu J.-H."/>
            <person name="Zhou M."/>
            <person name="Andersen M.R."/>
            <person name="Archer D.B."/>
            <person name="Baker S.E."/>
            <person name="Benoit I."/>
            <person name="Brakhage A.A."/>
            <person name="Braus G.H."/>
            <person name="Fischer R."/>
            <person name="Frisvad J.C."/>
            <person name="Goldman G.H."/>
            <person name="Houbraken J."/>
            <person name="Oakley B."/>
            <person name="Pocsi I."/>
            <person name="Scazzocchio C."/>
            <person name="Seiboth B."/>
            <person name="vanKuyk P.A."/>
            <person name="Wortman J."/>
            <person name="Dyer P.S."/>
            <person name="Grigoriev I.V."/>
        </authorList>
    </citation>
    <scope>NUCLEOTIDE SEQUENCE [LARGE SCALE GENOMIC DNA]</scope>
    <source>
        <strain evidence="9">CBS 583.65</strain>
    </source>
</reference>
<dbReference type="GO" id="GO:0003677">
    <property type="term" value="F:DNA binding"/>
    <property type="evidence" value="ECO:0007669"/>
    <property type="project" value="UniProtKB-KW"/>
</dbReference>
<dbReference type="SUPFAM" id="SSF57701">
    <property type="entry name" value="Zn2/Cys6 DNA-binding domain"/>
    <property type="match status" value="2"/>
</dbReference>
<keyword evidence="6" id="KW-0539">Nucleus</keyword>
<dbReference type="AlphaFoldDB" id="A0A1L9PMI0"/>
<dbReference type="PANTHER" id="PTHR47338">
    <property type="entry name" value="ZN(II)2CYS6 TRANSCRIPTION FACTOR (EUROFUNG)-RELATED"/>
    <property type="match status" value="1"/>
</dbReference>
<dbReference type="PROSITE" id="PS00463">
    <property type="entry name" value="ZN2_CY6_FUNGAL_1"/>
    <property type="match status" value="2"/>
</dbReference>
<dbReference type="Pfam" id="PF04082">
    <property type="entry name" value="Fungal_trans"/>
    <property type="match status" value="1"/>
</dbReference>
<feature type="domain" description="Zn(2)-C6 fungal-type" evidence="7">
    <location>
        <begin position="94"/>
        <end position="123"/>
    </location>
</feature>
<gene>
    <name evidence="8" type="ORF">ASPVEDRAFT_689212</name>
</gene>
<sequence>MAMSPGNTTDGVVMSHKTSTTDDNSLHVVIASSTCNRCRSRKVKCDRAQPVCTACVRLQLHCSYDRRSISPIANLGDRPSYTEAGTRRKRARQACGACRNGKARCSGWGPCERCVSKSLVCDLPAREADYGGDDGVMSIPTPTTIPSITSGTIPWWSEKATARHYLDIYFESASRAAPVFLHKPSILVEWSKGDLDINLLKCIVAFGMFMNDSRPDGRLTARALMQEVQDDTLRKIGRQTLAHLRVLVMLLRFRFQAGQFPDAWSLLALAARSAFTMRLNHEPSNPDPLVQESNRRLVWAIYQLDRLYSGGMEDLAVFPVEKMHIRLPCDERSFEMGIGSNAGFLDETGMEPNANVDAHAFKFRLLAIRDRILRYTKSVRRKGDSPADSRPSMEALQVELNTFERTLPAELKLTSQRLVFIGHSREAGIYVGLHTLWMMCHCDLYRFCVPGIRESVSKDALAQTPRDFIEYCQHACFSTAVRLCGLWSDLYHLESSEYFGDELLAVSIYQVAQILHHLPHLILEDGEDSVMSLKKKLIEALQLAAPLGRVYTNVINCLKDSERLINALGRASVTQSSPDSSVAAAIETAEREHLASKHSVLPHLYRDQNIVDRDTECPEAKGQRSNVLLSSEGRIMSSNSNATLSQLDHERREYQEMEPGFSDMFLFDPFNMQLNGYYDPELDFLFM</sequence>
<evidence type="ECO:0000259" key="7">
    <source>
        <dbReference type="PROSITE" id="PS50048"/>
    </source>
</evidence>
<dbReference type="CDD" id="cd12148">
    <property type="entry name" value="fungal_TF_MHR"/>
    <property type="match status" value="1"/>
</dbReference>
<evidence type="ECO:0000313" key="8">
    <source>
        <dbReference type="EMBL" id="OJJ02711.1"/>
    </source>
</evidence>
<proteinExistence type="predicted"/>
<accession>A0A1L9PMI0</accession>
<dbReference type="OrthoDB" id="2563500at2759"/>
<dbReference type="RefSeq" id="XP_040668473.1">
    <property type="nucleotide sequence ID" value="XM_040816007.1"/>
</dbReference>
<evidence type="ECO:0000313" key="9">
    <source>
        <dbReference type="Proteomes" id="UP000184073"/>
    </source>
</evidence>
<dbReference type="SMART" id="SM00906">
    <property type="entry name" value="Fungal_trans"/>
    <property type="match status" value="1"/>
</dbReference>
<dbReference type="PANTHER" id="PTHR47338:SF7">
    <property type="entry name" value="ZN(II)2CYS6 TRANSCRIPTION FACTOR (EUROFUNG)"/>
    <property type="match status" value="1"/>
</dbReference>
<keyword evidence="4" id="KW-0238">DNA-binding</keyword>
<comment type="subcellular location">
    <subcellularLocation>
        <location evidence="1">Nucleus</location>
    </subcellularLocation>
</comment>
<evidence type="ECO:0000256" key="1">
    <source>
        <dbReference type="ARBA" id="ARBA00004123"/>
    </source>
</evidence>
<dbReference type="VEuPathDB" id="FungiDB:ASPVEDRAFT_689212"/>
<dbReference type="InterPro" id="IPR007219">
    <property type="entry name" value="XnlR_reg_dom"/>
</dbReference>
<evidence type="ECO:0000256" key="2">
    <source>
        <dbReference type="ARBA" id="ARBA00022723"/>
    </source>
</evidence>
<dbReference type="Gene3D" id="4.10.240.10">
    <property type="entry name" value="Zn(2)-C6 fungal-type DNA-binding domain"/>
    <property type="match status" value="2"/>
</dbReference>
<dbReference type="InterPro" id="IPR036864">
    <property type="entry name" value="Zn2-C6_fun-type_DNA-bd_sf"/>
</dbReference>
<feature type="domain" description="Zn(2)-C6 fungal-type" evidence="7">
    <location>
        <begin position="34"/>
        <end position="64"/>
    </location>
</feature>
<dbReference type="GO" id="GO:0005634">
    <property type="term" value="C:nucleus"/>
    <property type="evidence" value="ECO:0007669"/>
    <property type="project" value="UniProtKB-SubCell"/>
</dbReference>
<dbReference type="Proteomes" id="UP000184073">
    <property type="component" value="Unassembled WGS sequence"/>
</dbReference>
<protein>
    <recommendedName>
        <fullName evidence="7">Zn(2)-C6 fungal-type domain-containing protein</fullName>
    </recommendedName>
</protein>
<evidence type="ECO:0000256" key="3">
    <source>
        <dbReference type="ARBA" id="ARBA00023015"/>
    </source>
</evidence>
<dbReference type="EMBL" id="KV878129">
    <property type="protein sequence ID" value="OJJ02711.1"/>
    <property type="molecule type" value="Genomic_DNA"/>
</dbReference>
<dbReference type="PROSITE" id="PS50048">
    <property type="entry name" value="ZN2_CY6_FUNGAL_2"/>
    <property type="match status" value="2"/>
</dbReference>
<evidence type="ECO:0000256" key="6">
    <source>
        <dbReference type="ARBA" id="ARBA00023242"/>
    </source>
</evidence>
<dbReference type="SMART" id="SM00066">
    <property type="entry name" value="GAL4"/>
    <property type="match status" value="2"/>
</dbReference>
<name>A0A1L9PMI0_ASPVE</name>
<dbReference type="CDD" id="cd00067">
    <property type="entry name" value="GAL4"/>
    <property type="match status" value="2"/>
</dbReference>
<dbReference type="Pfam" id="PF00172">
    <property type="entry name" value="Zn_clus"/>
    <property type="match status" value="2"/>
</dbReference>
<dbReference type="InterPro" id="IPR050815">
    <property type="entry name" value="TF_fung"/>
</dbReference>
<keyword evidence="9" id="KW-1185">Reference proteome</keyword>
<dbReference type="STRING" id="1036611.A0A1L9PMI0"/>
<dbReference type="GO" id="GO:0008270">
    <property type="term" value="F:zinc ion binding"/>
    <property type="evidence" value="ECO:0007669"/>
    <property type="project" value="InterPro"/>
</dbReference>
<evidence type="ECO:0000256" key="5">
    <source>
        <dbReference type="ARBA" id="ARBA00023163"/>
    </source>
</evidence>
<dbReference type="GO" id="GO:0006351">
    <property type="term" value="P:DNA-templated transcription"/>
    <property type="evidence" value="ECO:0007669"/>
    <property type="project" value="InterPro"/>
</dbReference>
<organism evidence="8 9">
    <name type="scientific">Aspergillus versicolor CBS 583.65</name>
    <dbReference type="NCBI Taxonomy" id="1036611"/>
    <lineage>
        <taxon>Eukaryota</taxon>
        <taxon>Fungi</taxon>
        <taxon>Dikarya</taxon>
        <taxon>Ascomycota</taxon>
        <taxon>Pezizomycotina</taxon>
        <taxon>Eurotiomycetes</taxon>
        <taxon>Eurotiomycetidae</taxon>
        <taxon>Eurotiales</taxon>
        <taxon>Aspergillaceae</taxon>
        <taxon>Aspergillus</taxon>
        <taxon>Aspergillus subgen. Nidulantes</taxon>
    </lineage>
</organism>
<evidence type="ECO:0000256" key="4">
    <source>
        <dbReference type="ARBA" id="ARBA00023125"/>
    </source>
</evidence>
<dbReference type="GeneID" id="63731518"/>
<dbReference type="GO" id="GO:0000981">
    <property type="term" value="F:DNA-binding transcription factor activity, RNA polymerase II-specific"/>
    <property type="evidence" value="ECO:0007669"/>
    <property type="project" value="InterPro"/>
</dbReference>
<keyword evidence="5" id="KW-0804">Transcription</keyword>